<name>A0A183HTA7_9BILA</name>
<accession>A0A183HTA7</accession>
<protein>
    <submittedName>
        <fullName evidence="3">Secreted protein</fullName>
    </submittedName>
</protein>
<keyword evidence="2" id="KW-1185">Reference proteome</keyword>
<evidence type="ECO:0000313" key="3">
    <source>
        <dbReference type="WBParaSite" id="OFLC_0001071901-mRNA-1"/>
    </source>
</evidence>
<dbReference type="EMBL" id="UZAJ01014599">
    <property type="protein sequence ID" value="VDO70759.1"/>
    <property type="molecule type" value="Genomic_DNA"/>
</dbReference>
<proteinExistence type="predicted"/>
<sequence>TKKVEKNEKNEARIRESEENAWKCLIKLTIVICLLSEMDELHTTAPTTTADTRQPFHGWDGWKDWTNRNIFTSSVDETTFIHGYQNQETTDTFANDSVQGK</sequence>
<dbReference type="STRING" id="387005.A0A183HTA7"/>
<dbReference type="AlphaFoldDB" id="A0A183HTA7"/>
<dbReference type="Proteomes" id="UP000267606">
    <property type="component" value="Unassembled WGS sequence"/>
</dbReference>
<reference evidence="3" key="1">
    <citation type="submission" date="2016-06" db="UniProtKB">
        <authorList>
            <consortium name="WormBaseParasite"/>
        </authorList>
    </citation>
    <scope>IDENTIFICATION</scope>
</reference>
<evidence type="ECO:0000313" key="2">
    <source>
        <dbReference type="Proteomes" id="UP000267606"/>
    </source>
</evidence>
<dbReference type="WBParaSite" id="OFLC_0001071901-mRNA-1">
    <property type="protein sequence ID" value="OFLC_0001071901-mRNA-1"/>
    <property type="gene ID" value="OFLC_0001071901"/>
</dbReference>
<gene>
    <name evidence="1" type="ORF">OFLC_LOCUS10719</name>
</gene>
<evidence type="ECO:0000313" key="1">
    <source>
        <dbReference type="EMBL" id="VDO70759.1"/>
    </source>
</evidence>
<reference evidence="1 2" key="2">
    <citation type="submission" date="2018-11" db="EMBL/GenBank/DDBJ databases">
        <authorList>
            <consortium name="Pathogen Informatics"/>
        </authorList>
    </citation>
    <scope>NUCLEOTIDE SEQUENCE [LARGE SCALE GENOMIC DNA]</scope>
</reference>
<organism evidence="3">
    <name type="scientific">Onchocerca flexuosa</name>
    <dbReference type="NCBI Taxonomy" id="387005"/>
    <lineage>
        <taxon>Eukaryota</taxon>
        <taxon>Metazoa</taxon>
        <taxon>Ecdysozoa</taxon>
        <taxon>Nematoda</taxon>
        <taxon>Chromadorea</taxon>
        <taxon>Rhabditida</taxon>
        <taxon>Spirurina</taxon>
        <taxon>Spiruromorpha</taxon>
        <taxon>Filarioidea</taxon>
        <taxon>Onchocercidae</taxon>
        <taxon>Onchocerca</taxon>
    </lineage>
</organism>